<dbReference type="OrthoDB" id="433738at2759"/>
<dbReference type="SUPFAM" id="SSF48452">
    <property type="entry name" value="TPR-like"/>
    <property type="match status" value="1"/>
</dbReference>
<evidence type="ECO:0000313" key="2">
    <source>
        <dbReference type="Proteomes" id="UP000033647"/>
    </source>
</evidence>
<comment type="caution">
    <text evidence="1">The sequence shown here is derived from an EMBL/GenBank/DDBJ whole genome shotgun (WGS) entry which is preliminary data.</text>
</comment>
<dbReference type="Gene3D" id="1.25.40.10">
    <property type="entry name" value="Tetratricopeptide repeat domain"/>
    <property type="match status" value="1"/>
</dbReference>
<dbReference type="GO" id="GO:0030544">
    <property type="term" value="F:Hsp70 protein binding"/>
    <property type="evidence" value="ECO:0007669"/>
    <property type="project" value="TreeGrafter"/>
</dbReference>
<accession>A0A0F4GXZ7</accession>
<dbReference type="STRING" id="1047168.A0A0F4GXZ7"/>
<dbReference type="Proteomes" id="UP000033647">
    <property type="component" value="Unassembled WGS sequence"/>
</dbReference>
<dbReference type="SMART" id="SM00028">
    <property type="entry name" value="TPR"/>
    <property type="match status" value="3"/>
</dbReference>
<dbReference type="PANTHER" id="PTHR46035">
    <property type="entry name" value="TETRATRICOPEPTIDE REPEAT PROTEIN 4"/>
    <property type="match status" value="1"/>
</dbReference>
<evidence type="ECO:0000313" key="1">
    <source>
        <dbReference type="EMBL" id="KJY02119.1"/>
    </source>
</evidence>
<dbReference type="GO" id="GO:0005634">
    <property type="term" value="C:nucleus"/>
    <property type="evidence" value="ECO:0007669"/>
    <property type="project" value="TreeGrafter"/>
</dbReference>
<gene>
    <name evidence="1" type="ORF">TI39_contig256g00002</name>
</gene>
<dbReference type="GO" id="GO:0051879">
    <property type="term" value="F:Hsp90 protein binding"/>
    <property type="evidence" value="ECO:0007669"/>
    <property type="project" value="TreeGrafter"/>
</dbReference>
<evidence type="ECO:0008006" key="3">
    <source>
        <dbReference type="Google" id="ProtNLM"/>
    </source>
</evidence>
<dbReference type="GO" id="GO:0005829">
    <property type="term" value="C:cytosol"/>
    <property type="evidence" value="ECO:0007669"/>
    <property type="project" value="TreeGrafter"/>
</dbReference>
<dbReference type="PANTHER" id="PTHR46035:SF3">
    <property type="entry name" value="TRANSLOCATION PROTEIN SEC72"/>
    <property type="match status" value="1"/>
</dbReference>
<name>A0A0F4GXZ7_9PEZI</name>
<dbReference type="GO" id="GO:0006457">
    <property type="term" value="P:protein folding"/>
    <property type="evidence" value="ECO:0007669"/>
    <property type="project" value="TreeGrafter"/>
</dbReference>
<reference evidence="1 2" key="1">
    <citation type="submission" date="2015-03" db="EMBL/GenBank/DDBJ databases">
        <title>RNA-seq based gene annotation and comparative genomics of four Zymoseptoria species reveal species-specific pathogenicity related genes and transposable element activity.</title>
        <authorList>
            <person name="Grandaubert J."/>
            <person name="Bhattacharyya A."/>
            <person name="Stukenbrock E.H."/>
        </authorList>
    </citation>
    <scope>NUCLEOTIDE SEQUENCE [LARGE SCALE GENOMIC DNA]</scope>
    <source>
        <strain evidence="1 2">Zb18110</strain>
    </source>
</reference>
<dbReference type="EMBL" id="LAFY01000248">
    <property type="protein sequence ID" value="KJY02119.1"/>
    <property type="molecule type" value="Genomic_DNA"/>
</dbReference>
<dbReference type="InterPro" id="IPR011990">
    <property type="entry name" value="TPR-like_helical_dom_sf"/>
</dbReference>
<dbReference type="AlphaFoldDB" id="A0A0F4GXZ7"/>
<keyword evidence="2" id="KW-1185">Reference proteome</keyword>
<organism evidence="1 2">
    <name type="scientific">Zymoseptoria brevis</name>
    <dbReference type="NCBI Taxonomy" id="1047168"/>
    <lineage>
        <taxon>Eukaryota</taxon>
        <taxon>Fungi</taxon>
        <taxon>Dikarya</taxon>
        <taxon>Ascomycota</taxon>
        <taxon>Pezizomycotina</taxon>
        <taxon>Dothideomycetes</taxon>
        <taxon>Dothideomycetidae</taxon>
        <taxon>Mycosphaerellales</taxon>
        <taxon>Mycosphaerellaceae</taxon>
        <taxon>Zymoseptoria</taxon>
    </lineage>
</organism>
<proteinExistence type="predicted"/>
<sequence>MGYGASWLKHKEETMLPPSKSHQLFDPPPNSTRYITDIMEAPVELSDTFKLLPLVLDPNTKAVSSSDLSLANELLELNQVHRGMLAVENPSQTPPPPAPVNPKRSAQITKLKEEANKLYKKASYPEALQMYDLAIKMAVDRPPWEASGLVREELSTLYGNRAQTLMAQHSWAEAAVDAEIAVEMKKVGNVKAWWRRGQCLKEMGRLEEATEWVKQGLDFERAGPDKQNIGELETLQREIAKATGA</sequence>
<dbReference type="InterPro" id="IPR019734">
    <property type="entry name" value="TPR_rpt"/>
</dbReference>
<protein>
    <recommendedName>
        <fullName evidence="3">Translocation protein sec72</fullName>
    </recommendedName>
</protein>